<dbReference type="InterPro" id="IPR010499">
    <property type="entry name" value="AraC_E-bd"/>
</dbReference>
<dbReference type="InterPro" id="IPR047057">
    <property type="entry name" value="MerR_fam"/>
</dbReference>
<dbReference type="InterPro" id="IPR000551">
    <property type="entry name" value="MerR-type_HTH_dom"/>
</dbReference>
<evidence type="ECO:0000313" key="5">
    <source>
        <dbReference type="Proteomes" id="UP000253606"/>
    </source>
</evidence>
<dbReference type="InterPro" id="IPR011256">
    <property type="entry name" value="Reg_factor_effector_dom_sf"/>
</dbReference>
<protein>
    <submittedName>
        <fullName evidence="4">Transcriptional regulator, MerR family</fullName>
    </submittedName>
</protein>
<dbReference type="GO" id="GO:0003700">
    <property type="term" value="F:DNA-binding transcription factor activity"/>
    <property type="evidence" value="ECO:0007669"/>
    <property type="project" value="InterPro"/>
</dbReference>
<accession>A0A2Z5G7N2</accession>
<dbReference type="Gene3D" id="3.20.80.10">
    <property type="entry name" value="Regulatory factor, effector binding domain"/>
    <property type="match status" value="1"/>
</dbReference>
<dbReference type="PANTHER" id="PTHR30204">
    <property type="entry name" value="REDOX-CYCLING DRUG-SENSING TRANSCRIPTIONAL ACTIVATOR SOXR"/>
    <property type="match status" value="1"/>
</dbReference>
<dbReference type="PROSITE" id="PS50937">
    <property type="entry name" value="HTH_MERR_2"/>
    <property type="match status" value="1"/>
</dbReference>
<feature type="domain" description="HTH merR-type" evidence="3">
    <location>
        <begin position="1"/>
        <end position="71"/>
    </location>
</feature>
<evidence type="ECO:0000256" key="2">
    <source>
        <dbReference type="SAM" id="Coils"/>
    </source>
</evidence>
<feature type="coiled-coil region" evidence="2">
    <location>
        <begin position="84"/>
        <end position="113"/>
    </location>
</feature>
<dbReference type="EMBL" id="CP030840">
    <property type="protein sequence ID" value="AXC15273.1"/>
    <property type="molecule type" value="Genomic_DNA"/>
</dbReference>
<dbReference type="InterPro" id="IPR029442">
    <property type="entry name" value="GyrI-like"/>
</dbReference>
<dbReference type="KEGG" id="abas:ACPOL_6029"/>
<dbReference type="GO" id="GO:0003677">
    <property type="term" value="F:DNA binding"/>
    <property type="evidence" value="ECO:0007669"/>
    <property type="project" value="UniProtKB-KW"/>
</dbReference>
<dbReference type="RefSeq" id="WP_114209875.1">
    <property type="nucleotide sequence ID" value="NZ_CP030840.1"/>
</dbReference>
<evidence type="ECO:0000259" key="3">
    <source>
        <dbReference type="PROSITE" id="PS50937"/>
    </source>
</evidence>
<dbReference type="PANTHER" id="PTHR30204:SF97">
    <property type="entry name" value="MERR FAMILY REGULATORY PROTEIN"/>
    <property type="match status" value="1"/>
</dbReference>
<evidence type="ECO:0000313" key="4">
    <source>
        <dbReference type="EMBL" id="AXC15273.1"/>
    </source>
</evidence>
<dbReference type="SUPFAM" id="SSF46955">
    <property type="entry name" value="Putative DNA-binding domain"/>
    <property type="match status" value="1"/>
</dbReference>
<dbReference type="PROSITE" id="PS00552">
    <property type="entry name" value="HTH_MERR_1"/>
    <property type="match status" value="1"/>
</dbReference>
<dbReference type="SUPFAM" id="SSF55136">
    <property type="entry name" value="Probable bacterial effector-binding domain"/>
    <property type="match status" value="1"/>
</dbReference>
<keyword evidence="5" id="KW-1185">Reference proteome</keyword>
<gene>
    <name evidence="4" type="ORF">ACPOL_6029</name>
</gene>
<dbReference type="CDD" id="cd01107">
    <property type="entry name" value="HTH_BmrR"/>
    <property type="match status" value="1"/>
</dbReference>
<organism evidence="4 5">
    <name type="scientific">Acidisarcina polymorpha</name>
    <dbReference type="NCBI Taxonomy" id="2211140"/>
    <lineage>
        <taxon>Bacteria</taxon>
        <taxon>Pseudomonadati</taxon>
        <taxon>Acidobacteriota</taxon>
        <taxon>Terriglobia</taxon>
        <taxon>Terriglobales</taxon>
        <taxon>Acidobacteriaceae</taxon>
        <taxon>Acidisarcina</taxon>
    </lineage>
</organism>
<proteinExistence type="predicted"/>
<evidence type="ECO:0000256" key="1">
    <source>
        <dbReference type="ARBA" id="ARBA00023125"/>
    </source>
</evidence>
<name>A0A2Z5G7N2_9BACT</name>
<dbReference type="AlphaFoldDB" id="A0A2Z5G7N2"/>
<keyword evidence="2" id="KW-0175">Coiled coil</keyword>
<dbReference type="OrthoDB" id="9773308at2"/>
<sequence>MLRIGDFSSLSQVSIKTLRYYDEQGLLPPASVDGVTGYRYYAVAQLPRLHRILALRDLGFSLDQIASILNDGIGAEQLRGMLLLRQAEQQARVEEEQARLARLQAQLSLIEKEQDMTNEVVIKQVPAQWIGSVRETIPNYPAVGRLYGEVAEALPPGSFGISLAIWHDREHRDKDVDAEAGFLLKEPITASGRVRVHELPPATVASTLHHGAYNRLSEAYDALLRWLGTSGYSVVAPVRELYLQMSRPVRMDDESYITEIQLPVAKA</sequence>
<dbReference type="Pfam" id="PF13411">
    <property type="entry name" value="MerR_1"/>
    <property type="match status" value="1"/>
</dbReference>
<keyword evidence="1" id="KW-0238">DNA-binding</keyword>
<dbReference type="Pfam" id="PF06445">
    <property type="entry name" value="GyrI-like"/>
    <property type="match status" value="1"/>
</dbReference>
<dbReference type="SMART" id="SM00422">
    <property type="entry name" value="HTH_MERR"/>
    <property type="match status" value="1"/>
</dbReference>
<dbReference type="SMART" id="SM00871">
    <property type="entry name" value="AraC_E_bind"/>
    <property type="match status" value="1"/>
</dbReference>
<dbReference type="InterPro" id="IPR009061">
    <property type="entry name" value="DNA-bd_dom_put_sf"/>
</dbReference>
<reference evidence="4 5" key="1">
    <citation type="journal article" date="2018" name="Front. Microbiol.">
        <title>Hydrolytic Capabilities as a Key to Environmental Success: Chitinolytic and Cellulolytic Acidobacteria From Acidic Sub-arctic Soils and Boreal Peatlands.</title>
        <authorList>
            <person name="Belova S.E."/>
            <person name="Ravin N.V."/>
            <person name="Pankratov T.A."/>
            <person name="Rakitin A.L."/>
            <person name="Ivanova A.A."/>
            <person name="Beletsky A.V."/>
            <person name="Mardanov A.V."/>
            <person name="Sinninghe Damste J.S."/>
            <person name="Dedysh S.N."/>
        </authorList>
    </citation>
    <scope>NUCLEOTIDE SEQUENCE [LARGE SCALE GENOMIC DNA]</scope>
    <source>
        <strain evidence="4 5">SBC82</strain>
    </source>
</reference>
<dbReference type="Gene3D" id="1.10.1660.10">
    <property type="match status" value="1"/>
</dbReference>
<dbReference type="Proteomes" id="UP000253606">
    <property type="component" value="Chromosome"/>
</dbReference>